<organism evidence="1 2">
    <name type="scientific">Paenibacillus aquistagni</name>
    <dbReference type="NCBI Taxonomy" id="1852522"/>
    <lineage>
        <taxon>Bacteria</taxon>
        <taxon>Bacillati</taxon>
        <taxon>Bacillota</taxon>
        <taxon>Bacilli</taxon>
        <taxon>Bacillales</taxon>
        <taxon>Paenibacillaceae</taxon>
        <taxon>Paenibacillus</taxon>
    </lineage>
</organism>
<proteinExistence type="predicted"/>
<name>A0A1X7K166_9BACL</name>
<keyword evidence="2" id="KW-1185">Reference proteome</keyword>
<dbReference type="STRING" id="1852522.SAMN06295960_1957"/>
<dbReference type="AlphaFoldDB" id="A0A1X7K166"/>
<dbReference type="Proteomes" id="UP000193834">
    <property type="component" value="Unassembled WGS sequence"/>
</dbReference>
<accession>A0A1X7K166</accession>
<gene>
    <name evidence="1" type="ORF">SAMN06295960_1957</name>
</gene>
<evidence type="ECO:0000313" key="2">
    <source>
        <dbReference type="Proteomes" id="UP000193834"/>
    </source>
</evidence>
<reference evidence="1 2" key="1">
    <citation type="submission" date="2017-04" db="EMBL/GenBank/DDBJ databases">
        <authorList>
            <person name="Afonso C.L."/>
            <person name="Miller P.J."/>
            <person name="Scott M.A."/>
            <person name="Spackman E."/>
            <person name="Goraichik I."/>
            <person name="Dimitrov K.M."/>
            <person name="Suarez D.L."/>
            <person name="Swayne D.E."/>
        </authorList>
    </citation>
    <scope>NUCLEOTIDE SEQUENCE [LARGE SCALE GENOMIC DNA]</scope>
    <source>
        <strain evidence="1 2">11</strain>
    </source>
</reference>
<evidence type="ECO:0000313" key="1">
    <source>
        <dbReference type="EMBL" id="SMG34627.1"/>
    </source>
</evidence>
<sequence>MIISVLILVGVISFIMASSSDAPGSSTEHTSPNWLLVQDEIIETRMSKSVQTRIGDMVKVHFEDAELTDADLSSIVEWINTVPDSQIMEIQQGFNHIKAGILIKLDNKRELLLQYNGQHIIMTRKGFDEQHAMVKYVIEQENLKHFFDQKLESL</sequence>
<dbReference type="EMBL" id="FXAZ01000002">
    <property type="protein sequence ID" value="SMG34627.1"/>
    <property type="molecule type" value="Genomic_DNA"/>
</dbReference>
<protein>
    <submittedName>
        <fullName evidence="1">Uncharacterized protein</fullName>
    </submittedName>
</protein>